<evidence type="ECO:0000256" key="6">
    <source>
        <dbReference type="ARBA" id="ARBA00022878"/>
    </source>
</evidence>
<dbReference type="InterPro" id="IPR041736">
    <property type="entry name" value="4OHPhenylPyrv_dOase_N"/>
</dbReference>
<dbReference type="Pfam" id="PF00903">
    <property type="entry name" value="Glyoxalase"/>
    <property type="match status" value="2"/>
</dbReference>
<feature type="domain" description="VOC" evidence="10">
    <location>
        <begin position="15"/>
        <end position="146"/>
    </location>
</feature>
<comment type="pathway">
    <text evidence="1">Amino-acid degradation; L-phenylalanine degradation; acetoacetate and fumarate from L-phenylalanine: step 3/6.</text>
</comment>
<dbReference type="InterPro" id="IPR041735">
    <property type="entry name" value="4OHPhenylPyrv_dOase_C"/>
</dbReference>
<dbReference type="GO" id="GO:0046872">
    <property type="term" value="F:metal ion binding"/>
    <property type="evidence" value="ECO:0007669"/>
    <property type="project" value="UniProtKB-KW"/>
</dbReference>
<dbReference type="CDD" id="cd07250">
    <property type="entry name" value="HPPD_C_like"/>
    <property type="match status" value="1"/>
</dbReference>
<feature type="binding site" evidence="9">
    <location>
        <position position="347"/>
    </location>
    <ligand>
        <name>Fe cation</name>
        <dbReference type="ChEBI" id="CHEBI:24875"/>
    </ligand>
</feature>
<evidence type="ECO:0000256" key="4">
    <source>
        <dbReference type="ARBA" id="ARBA00022723"/>
    </source>
</evidence>
<evidence type="ECO:0000256" key="5">
    <source>
        <dbReference type="ARBA" id="ARBA00022737"/>
    </source>
</evidence>
<feature type="domain" description="VOC" evidence="10">
    <location>
        <begin position="177"/>
        <end position="336"/>
    </location>
</feature>
<evidence type="ECO:0000313" key="11">
    <source>
        <dbReference type="EMBL" id="GMT17733.1"/>
    </source>
</evidence>
<dbReference type="FunFam" id="3.10.180.10:FF:000001">
    <property type="entry name" value="4-hydroxyphenylpyruvate dioxygenase"/>
    <property type="match status" value="1"/>
</dbReference>
<dbReference type="GO" id="GO:0000139">
    <property type="term" value="C:Golgi membrane"/>
    <property type="evidence" value="ECO:0007669"/>
    <property type="project" value="TreeGrafter"/>
</dbReference>
<dbReference type="InterPro" id="IPR029068">
    <property type="entry name" value="Glyas_Bleomycin-R_OHBP_Dase"/>
</dbReference>
<dbReference type="InterPro" id="IPR037523">
    <property type="entry name" value="VOC_core"/>
</dbReference>
<dbReference type="AlphaFoldDB" id="A0AAV5VEP9"/>
<keyword evidence="8" id="KW-0585">Phenylalanine catabolism</keyword>
<organism evidence="11 12">
    <name type="scientific">Pristionchus fissidentatus</name>
    <dbReference type="NCBI Taxonomy" id="1538716"/>
    <lineage>
        <taxon>Eukaryota</taxon>
        <taxon>Metazoa</taxon>
        <taxon>Ecdysozoa</taxon>
        <taxon>Nematoda</taxon>
        <taxon>Chromadorea</taxon>
        <taxon>Rhabditida</taxon>
        <taxon>Rhabditina</taxon>
        <taxon>Diplogasteromorpha</taxon>
        <taxon>Diplogasteroidea</taxon>
        <taxon>Neodiplogasteridae</taxon>
        <taxon>Pristionchus</taxon>
    </lineage>
</organism>
<keyword evidence="7 9" id="KW-0408">Iron</keyword>
<evidence type="ECO:0000313" key="12">
    <source>
        <dbReference type="Proteomes" id="UP001432322"/>
    </source>
</evidence>
<keyword evidence="5" id="KW-0677">Repeat</keyword>
<dbReference type="GO" id="GO:0006572">
    <property type="term" value="P:L-tyrosine catabolic process"/>
    <property type="evidence" value="ECO:0007669"/>
    <property type="project" value="UniProtKB-KW"/>
</dbReference>
<comment type="similarity">
    <text evidence="2">Belongs to the 4HPPD family.</text>
</comment>
<dbReference type="GO" id="GO:0005789">
    <property type="term" value="C:endoplasmic reticulum membrane"/>
    <property type="evidence" value="ECO:0007669"/>
    <property type="project" value="TreeGrafter"/>
</dbReference>
<dbReference type="SUPFAM" id="SSF54593">
    <property type="entry name" value="Glyoxalase/Bleomycin resistance protein/Dihydroxybiphenyl dioxygenase"/>
    <property type="match status" value="1"/>
</dbReference>
<feature type="binding site" evidence="9">
    <location>
        <position position="264"/>
    </location>
    <ligand>
        <name>Fe cation</name>
        <dbReference type="ChEBI" id="CHEBI:24875"/>
    </ligand>
</feature>
<keyword evidence="4 9" id="KW-0479">Metal-binding</keyword>
<evidence type="ECO:0000256" key="9">
    <source>
        <dbReference type="PIRSR" id="PIRSR009283-1"/>
    </source>
</evidence>
<dbReference type="Gene3D" id="3.10.180.10">
    <property type="entry name" value="2,3-Dihydroxybiphenyl 1,2-Dioxygenase, domain 1"/>
    <property type="match status" value="2"/>
</dbReference>
<comment type="caution">
    <text evidence="11">The sequence shown here is derived from an EMBL/GenBank/DDBJ whole genome shotgun (WGS) entry which is preliminary data.</text>
</comment>
<accession>A0AAV5VEP9</accession>
<keyword evidence="12" id="KW-1185">Reference proteome</keyword>
<evidence type="ECO:0000256" key="3">
    <source>
        <dbReference type="ARBA" id="ARBA00013222"/>
    </source>
</evidence>
<feature type="binding site" evidence="9">
    <location>
        <position position="180"/>
    </location>
    <ligand>
        <name>Fe cation</name>
        <dbReference type="ChEBI" id="CHEBI:24875"/>
    </ligand>
</feature>
<feature type="non-terminal residue" evidence="11">
    <location>
        <position position="1"/>
    </location>
</feature>
<comment type="cofactor">
    <cofactor evidence="9">
        <name>Fe cation</name>
        <dbReference type="ChEBI" id="CHEBI:24875"/>
    </cofactor>
    <text evidence="9">Binds 1 Fe cation per subunit.</text>
</comment>
<dbReference type="GO" id="GO:0003868">
    <property type="term" value="F:4-hydroxyphenylpyruvate dioxygenase activity"/>
    <property type="evidence" value="ECO:0007669"/>
    <property type="project" value="UniProtKB-EC"/>
</dbReference>
<evidence type="ECO:0000256" key="8">
    <source>
        <dbReference type="ARBA" id="ARBA00023232"/>
    </source>
</evidence>
<dbReference type="PIRSF" id="PIRSF009283">
    <property type="entry name" value="HPP_dOase"/>
    <property type="match status" value="1"/>
</dbReference>
<dbReference type="InterPro" id="IPR004360">
    <property type="entry name" value="Glyas_Fos-R_dOase_dom"/>
</dbReference>
<gene>
    <name evidence="11" type="ORF">PFISCL1PPCAC_9030</name>
</gene>
<keyword evidence="6" id="KW-0828">Tyrosine catabolism</keyword>
<dbReference type="EMBL" id="BTSY01000003">
    <property type="protein sequence ID" value="GMT17733.1"/>
    <property type="molecule type" value="Genomic_DNA"/>
</dbReference>
<evidence type="ECO:0000256" key="1">
    <source>
        <dbReference type="ARBA" id="ARBA00005162"/>
    </source>
</evidence>
<dbReference type="InterPro" id="IPR005956">
    <property type="entry name" value="4OHPhenylPyrv_dOase"/>
</dbReference>
<evidence type="ECO:0000259" key="10">
    <source>
        <dbReference type="PROSITE" id="PS51819"/>
    </source>
</evidence>
<dbReference type="Proteomes" id="UP001432322">
    <property type="component" value="Unassembled WGS sequence"/>
</dbReference>
<dbReference type="GO" id="GO:0006559">
    <property type="term" value="P:L-phenylalanine catabolic process"/>
    <property type="evidence" value="ECO:0007669"/>
    <property type="project" value="UniProtKB-KW"/>
</dbReference>
<evidence type="ECO:0000256" key="2">
    <source>
        <dbReference type="ARBA" id="ARBA00005877"/>
    </source>
</evidence>
<dbReference type="NCBIfam" id="TIGR01263">
    <property type="entry name" value="4HPPD"/>
    <property type="match status" value="1"/>
</dbReference>
<dbReference type="PROSITE" id="PS51819">
    <property type="entry name" value="VOC"/>
    <property type="match status" value="2"/>
</dbReference>
<proteinExistence type="inferred from homology"/>
<name>A0AAV5VEP9_9BILA</name>
<sequence>NFDKGAKPDNGTFLGYDHVRFFVGNAKQAAYWYCANFGFEPFAYRGLETGSRQVAAHAIRQNKIVFVFETALLPANHEMGNHLVQHGDGVKDVAFEVDDVERILATARKAGAKVVKEITEESDEHGSVKYAIVQTYGDTTHTLIERNNYKGIFLPGFKAHTQPADFFKTLPTVGLNFLDHCVGNQPDLQMESAVEWYEKALTFHRFWSVDDSMIHTEYSALRSIVVTNYEETIKMPINEPANGKRAVSQIQEYVDYYGGAGVQHIALNTNDIITAITALRARGLEFLSIPASYYTNLKERLKEAQIKVAEDMDKLQKLHILVDFDENGYLLQIFSKPCQDRPTLFLEIIQRQNHFGFGAGNFKALFESIELEQNERGNLFYEDVNKGGKKI</sequence>
<dbReference type="PANTHER" id="PTHR11959">
    <property type="entry name" value="4-HYDROXYPHENYLPYRUVATE DIOXYGENASE"/>
    <property type="match status" value="1"/>
</dbReference>
<dbReference type="PANTHER" id="PTHR11959:SF1">
    <property type="entry name" value="4-HYDROXYPHENYLPYRUVATE DIOXYGENASE"/>
    <property type="match status" value="1"/>
</dbReference>
<dbReference type="EC" id="1.13.11.27" evidence="3"/>
<protein>
    <recommendedName>
        <fullName evidence="3">4-hydroxyphenylpyruvate dioxygenase</fullName>
        <ecNumber evidence="3">1.13.11.27</ecNumber>
    </recommendedName>
</protein>
<reference evidence="11" key="1">
    <citation type="submission" date="2023-10" db="EMBL/GenBank/DDBJ databases">
        <title>Genome assembly of Pristionchus species.</title>
        <authorList>
            <person name="Yoshida K."/>
            <person name="Sommer R.J."/>
        </authorList>
    </citation>
    <scope>NUCLEOTIDE SEQUENCE</scope>
    <source>
        <strain evidence="11">RS5133</strain>
    </source>
</reference>
<evidence type="ECO:0000256" key="7">
    <source>
        <dbReference type="ARBA" id="ARBA00023004"/>
    </source>
</evidence>
<dbReference type="CDD" id="cd08342">
    <property type="entry name" value="HPPD_N_like"/>
    <property type="match status" value="1"/>
</dbReference>